<feature type="compositionally biased region" description="Polar residues" evidence="6">
    <location>
        <begin position="194"/>
        <end position="214"/>
    </location>
</feature>
<comment type="subcellular location">
    <subcellularLocation>
        <location evidence="1">Nucleus</location>
    </subcellularLocation>
</comment>
<dbReference type="InterPro" id="IPR040855">
    <property type="entry name" value="ORC_WH_C"/>
</dbReference>
<organism evidence="9">
    <name type="scientific">Mesocestoides corti</name>
    <name type="common">Flatworm</name>
    <dbReference type="NCBI Taxonomy" id="53468"/>
    <lineage>
        <taxon>Eukaryota</taxon>
        <taxon>Metazoa</taxon>
        <taxon>Spiralia</taxon>
        <taxon>Lophotrochozoa</taxon>
        <taxon>Platyhelminthes</taxon>
        <taxon>Cestoda</taxon>
        <taxon>Eucestoda</taxon>
        <taxon>Cyclophyllidea</taxon>
        <taxon>Mesocestoididae</taxon>
        <taxon>Mesocestoides</taxon>
    </lineage>
</organism>
<keyword evidence="4" id="KW-0238">DNA-binding</keyword>
<evidence type="ECO:0000256" key="5">
    <source>
        <dbReference type="ARBA" id="ARBA00023242"/>
    </source>
</evidence>
<dbReference type="GO" id="GO:0005656">
    <property type="term" value="C:nuclear pre-replicative complex"/>
    <property type="evidence" value="ECO:0007669"/>
    <property type="project" value="TreeGrafter"/>
</dbReference>
<dbReference type="Pfam" id="PF18137">
    <property type="entry name" value="WHD_ORC"/>
    <property type="match status" value="1"/>
</dbReference>
<feature type="region of interest" description="Disordered" evidence="6">
    <location>
        <begin position="431"/>
        <end position="450"/>
    </location>
</feature>
<dbReference type="CDD" id="cd20704">
    <property type="entry name" value="Orc3"/>
    <property type="match status" value="1"/>
</dbReference>
<feature type="compositionally biased region" description="Polar residues" evidence="6">
    <location>
        <begin position="615"/>
        <end position="642"/>
    </location>
</feature>
<feature type="region of interest" description="Disordered" evidence="6">
    <location>
        <begin position="194"/>
        <end position="257"/>
    </location>
</feature>
<dbReference type="PANTHER" id="PTHR12748:SF0">
    <property type="entry name" value="ORIGIN RECOGNITION COMPLEX SUBUNIT 3"/>
    <property type="match status" value="1"/>
</dbReference>
<evidence type="ECO:0000313" key="9">
    <source>
        <dbReference type="WBParaSite" id="MCU_009986-RB"/>
    </source>
</evidence>
<dbReference type="GO" id="GO:0003688">
    <property type="term" value="F:DNA replication origin binding"/>
    <property type="evidence" value="ECO:0007669"/>
    <property type="project" value="TreeGrafter"/>
</dbReference>
<evidence type="ECO:0000256" key="4">
    <source>
        <dbReference type="ARBA" id="ARBA00023125"/>
    </source>
</evidence>
<keyword evidence="5" id="KW-0539">Nucleus</keyword>
<feature type="region of interest" description="Disordered" evidence="6">
    <location>
        <begin position="615"/>
        <end position="645"/>
    </location>
</feature>
<accession>A0A5K3FRP2</accession>
<dbReference type="GO" id="GO:0005664">
    <property type="term" value="C:nuclear origin of replication recognition complex"/>
    <property type="evidence" value="ECO:0007669"/>
    <property type="project" value="InterPro"/>
</dbReference>
<dbReference type="InterPro" id="IPR020795">
    <property type="entry name" value="ORC3"/>
</dbReference>
<protein>
    <submittedName>
        <fullName evidence="9">ORC_WH_C domain-containing protein</fullName>
    </submittedName>
</protein>
<feature type="compositionally biased region" description="Basic and acidic residues" evidence="6">
    <location>
        <begin position="436"/>
        <end position="450"/>
    </location>
</feature>
<evidence type="ECO:0000259" key="8">
    <source>
        <dbReference type="Pfam" id="PF18137"/>
    </source>
</evidence>
<comment type="similarity">
    <text evidence="2">Belongs to the ORC3 family.</text>
</comment>
<proteinExistence type="inferred from homology"/>
<dbReference type="InterPro" id="IPR045667">
    <property type="entry name" value="ORC3_N"/>
</dbReference>
<dbReference type="PANTHER" id="PTHR12748">
    <property type="entry name" value="ORIGIN RECOGNITION COMPLEX SUBUNIT 3"/>
    <property type="match status" value="1"/>
</dbReference>
<evidence type="ECO:0000256" key="1">
    <source>
        <dbReference type="ARBA" id="ARBA00004123"/>
    </source>
</evidence>
<evidence type="ECO:0000256" key="3">
    <source>
        <dbReference type="ARBA" id="ARBA00022705"/>
    </source>
</evidence>
<dbReference type="AlphaFoldDB" id="A0A5K3FRP2"/>
<feature type="region of interest" description="Disordered" evidence="6">
    <location>
        <begin position="660"/>
        <end position="682"/>
    </location>
</feature>
<evidence type="ECO:0000256" key="6">
    <source>
        <dbReference type="SAM" id="MobiDB-lite"/>
    </source>
</evidence>
<keyword evidence="3" id="KW-0235">DNA replication</keyword>
<reference evidence="9" key="1">
    <citation type="submission" date="2019-11" db="UniProtKB">
        <authorList>
            <consortium name="WormBaseParasite"/>
        </authorList>
    </citation>
    <scope>IDENTIFICATION</scope>
</reference>
<feature type="domain" description="Origin recognition complex subunit 3 N-terminal" evidence="7">
    <location>
        <begin position="21"/>
        <end position="394"/>
    </location>
</feature>
<dbReference type="GO" id="GO:0031261">
    <property type="term" value="C:DNA replication preinitiation complex"/>
    <property type="evidence" value="ECO:0007669"/>
    <property type="project" value="TreeGrafter"/>
</dbReference>
<dbReference type="GO" id="GO:0006270">
    <property type="term" value="P:DNA replication initiation"/>
    <property type="evidence" value="ECO:0007669"/>
    <property type="project" value="TreeGrafter"/>
</dbReference>
<dbReference type="Pfam" id="PF07034">
    <property type="entry name" value="ORC3_N"/>
    <property type="match status" value="1"/>
</dbReference>
<feature type="region of interest" description="Disordered" evidence="6">
    <location>
        <begin position="128"/>
        <end position="153"/>
    </location>
</feature>
<evidence type="ECO:0000259" key="7">
    <source>
        <dbReference type="Pfam" id="PF07034"/>
    </source>
</evidence>
<feature type="compositionally biased region" description="Polar residues" evidence="6">
    <location>
        <begin position="662"/>
        <end position="675"/>
    </location>
</feature>
<evidence type="ECO:0000256" key="2">
    <source>
        <dbReference type="ARBA" id="ARBA00010977"/>
    </source>
</evidence>
<dbReference type="WBParaSite" id="MCU_009986-RB">
    <property type="protein sequence ID" value="MCU_009986-RB"/>
    <property type="gene ID" value="MCU_009986"/>
</dbReference>
<feature type="domain" description="Origin recognition complex subunit 3 winged helix C-terminal" evidence="8">
    <location>
        <begin position="743"/>
        <end position="849"/>
    </location>
</feature>
<sequence>MGIKVCTKRGEVPTRKDPVHDAFSHDWNTISNIIERRIINLSNQNCVEVAKYINTMYETCMKTPSTGQIPTALLLASVNTPDNDSLFAQLKKLLVTKGGHVAVIDTGSNTSSARHIITSAVQQFTTRKDLSVGDGVDTTPPSNKGSPPNGFSDLVSVPPSLRSTLLAISIWYYGYDTQVTSDLVEGVKSLSLNTPRKISPKQSENTPVRQTPHSRASYHPARTAGPRSVARRGRRMTGMPGRSTPKSPATPKASAHPIKTRSGPLVIIIPAVEAISAPVLRDFIHITSIYLNSAQKRLPVCFVFGVSSTADLGFESRCDAQTLSRLAIKRFHMPPPSVFLQAALTELLHVPGFRASRGLMSFLIDSLYNCLDYSIEHLLKRYKLAMLTHYLTLPHAKLLAPLREAKAYVESLGDGEIARLLSMYPSLSHLKNSSNENKENEEAVSEGGEKPQTRDVLCEMLKRHWLTQLILPPILNWLLALFEHLSIRPMGSNLTDLYREWLSARLVNEGTFAQTVKLFKALDRTQVMASIDASIGNLQASMGVLVVAKSTIPPSDASPVAPTGTTRRRSLVEGVAGGACVLEDYRWKACLSEALEVLAHFKATVTDWRHRLATVSSQDPPACSESSPGQANSESPVSSKQNPFDGVSAKRLTLQKLREQLKSSPAKSPDTANTRKSSSSTWKSTLDGFFEWVCDALAPKASSGSHSLIPAPHTMPLHEVFYGPPSGELAALKQRIDPPLQRVVHQALTDPGTHLKCPQLALSSPDSVEPHLPDLCILFKLYLEAGKLINLHDWLIAFATVVGDNTDGPNDIPSQLTQCRFLLGISQLEILGFIKPTKRRDDHVQKLAFTGPLH</sequence>
<name>A0A5K3FRP2_MESCO</name>